<dbReference type="GO" id="GO:0000956">
    <property type="term" value="P:nuclear-transcribed mRNA catabolic process"/>
    <property type="evidence" value="ECO:0007669"/>
    <property type="project" value="TreeGrafter"/>
</dbReference>
<proteinExistence type="inferred from homology"/>
<gene>
    <name evidence="3" type="ORF">HaLaN_22995</name>
</gene>
<keyword evidence="3" id="KW-0378">Hydrolase</keyword>
<dbReference type="PANTHER" id="PTHR12341">
    <property type="entry name" value="5'-&gt;3' EXORIBONUCLEASE"/>
    <property type="match status" value="1"/>
</dbReference>
<dbReference type="InterPro" id="IPR027073">
    <property type="entry name" value="5_3_exoribonuclease"/>
</dbReference>
<feature type="domain" description="Xrn1 N-terminal" evidence="2">
    <location>
        <begin position="14"/>
        <end position="121"/>
    </location>
</feature>
<accession>A0A699ZZ65</accession>
<comment type="caution">
    <text evidence="3">The sequence shown here is derived from an EMBL/GenBank/DDBJ whole genome shotgun (WGS) entry which is preliminary data.</text>
</comment>
<dbReference type="GO" id="GO:0004534">
    <property type="term" value="F:5'-3' RNA exonuclease activity"/>
    <property type="evidence" value="ECO:0007669"/>
    <property type="project" value="TreeGrafter"/>
</dbReference>
<evidence type="ECO:0000259" key="2">
    <source>
        <dbReference type="Pfam" id="PF03159"/>
    </source>
</evidence>
<keyword evidence="3" id="KW-0269">Exonuclease</keyword>
<dbReference type="Proteomes" id="UP000485058">
    <property type="component" value="Unassembled WGS sequence"/>
</dbReference>
<comment type="similarity">
    <text evidence="1">Belongs to the 5'-3' exonuclease family.</text>
</comment>
<keyword evidence="4" id="KW-1185">Reference proteome</keyword>
<reference evidence="3 4" key="1">
    <citation type="submission" date="2020-02" db="EMBL/GenBank/DDBJ databases">
        <title>Draft genome sequence of Haematococcus lacustris strain NIES-144.</title>
        <authorList>
            <person name="Morimoto D."/>
            <person name="Nakagawa S."/>
            <person name="Yoshida T."/>
            <person name="Sawayama S."/>
        </authorList>
    </citation>
    <scope>NUCLEOTIDE SEQUENCE [LARGE SCALE GENOMIC DNA]</scope>
    <source>
        <strain evidence="3 4">NIES-144</strain>
    </source>
</reference>
<dbReference type="GO" id="GO:0003723">
    <property type="term" value="F:RNA binding"/>
    <property type="evidence" value="ECO:0007669"/>
    <property type="project" value="TreeGrafter"/>
</dbReference>
<feature type="non-terminal residue" evidence="3">
    <location>
        <position position="122"/>
    </location>
</feature>
<evidence type="ECO:0000313" key="3">
    <source>
        <dbReference type="EMBL" id="GFH25089.1"/>
    </source>
</evidence>
<dbReference type="Pfam" id="PF03159">
    <property type="entry name" value="XRN_N"/>
    <property type="match status" value="1"/>
</dbReference>
<dbReference type="EMBL" id="BLLF01002715">
    <property type="protein sequence ID" value="GFH25089.1"/>
    <property type="molecule type" value="Genomic_DNA"/>
</dbReference>
<protein>
    <submittedName>
        <fullName evidence="3">Single-stranded RNA 5'-&gt;3' exonuclease</fullName>
    </submittedName>
</protein>
<organism evidence="3 4">
    <name type="scientific">Haematococcus lacustris</name>
    <name type="common">Green alga</name>
    <name type="synonym">Haematococcus pluvialis</name>
    <dbReference type="NCBI Taxonomy" id="44745"/>
    <lineage>
        <taxon>Eukaryota</taxon>
        <taxon>Viridiplantae</taxon>
        <taxon>Chlorophyta</taxon>
        <taxon>core chlorophytes</taxon>
        <taxon>Chlorophyceae</taxon>
        <taxon>CS clade</taxon>
        <taxon>Chlamydomonadales</taxon>
        <taxon>Haematococcaceae</taxon>
        <taxon>Haematococcus</taxon>
    </lineage>
</organism>
<evidence type="ECO:0000313" key="4">
    <source>
        <dbReference type="Proteomes" id="UP000485058"/>
    </source>
</evidence>
<dbReference type="AlphaFoldDB" id="A0A699ZZ65"/>
<evidence type="ECO:0000256" key="1">
    <source>
        <dbReference type="ARBA" id="ARBA00038299"/>
    </source>
</evidence>
<dbReference type="GO" id="GO:0005634">
    <property type="term" value="C:nucleus"/>
    <property type="evidence" value="ECO:0007669"/>
    <property type="project" value="TreeGrafter"/>
</dbReference>
<keyword evidence="3" id="KW-0540">Nuclease</keyword>
<dbReference type="InterPro" id="IPR004859">
    <property type="entry name" value="Xrn1_N"/>
</dbReference>
<dbReference type="PANTHER" id="PTHR12341:SF7">
    <property type="entry name" value="5'-3' EXORIBONUCLEASE 1"/>
    <property type="match status" value="1"/>
</dbReference>
<dbReference type="Gene3D" id="3.40.50.12390">
    <property type="match status" value="1"/>
</dbReference>
<sequence>MSPGCTVRWEETALGIPKFYRWLSERYPLLNQKVTATEGPPEIDNLYLDMNGIIHNCTHANQREIKLGEDDMMLRIFDYIDKLIQIIKPQKLLFMAIDGCAPRAKMNQQRSRRFKSAKEAEE</sequence>
<name>A0A699ZZ65_HAELA</name>